<comment type="caution">
    <text evidence="1">The sequence shown here is derived from an EMBL/GenBank/DDBJ whole genome shotgun (WGS) entry which is preliminary data.</text>
</comment>
<keyword evidence="2" id="KW-1185">Reference proteome</keyword>
<evidence type="ECO:0000313" key="1">
    <source>
        <dbReference type="EMBL" id="KAI0068357.1"/>
    </source>
</evidence>
<name>A0ACB8TIU7_9AGAM</name>
<gene>
    <name evidence="1" type="ORF">BV25DRAFT_1867347</name>
</gene>
<sequence length="186" mass="20593">MPSGVTPPPSYPSYGLRILDRTNIIVTGITACFILYTRSAGAAYFSLGAVACSVTVKILKRLLRQARPPQVTQRKQKKTYGMPSTHSATITYYGTYIPLACTYLPLHDTLPPSIPVRLLAPALTIPFALLILTSRVWLGHHTWPQVFVGCLYGLAFGCLWFTIWMRGANQYGAVVERLVITYIGRS</sequence>
<accession>A0ACB8TIU7</accession>
<evidence type="ECO:0000313" key="2">
    <source>
        <dbReference type="Proteomes" id="UP000814140"/>
    </source>
</evidence>
<proteinExistence type="predicted"/>
<reference evidence="1" key="2">
    <citation type="journal article" date="2022" name="New Phytol.">
        <title>Evolutionary transition to the ectomycorrhizal habit in the genomes of a hyperdiverse lineage of mushroom-forming fungi.</title>
        <authorList>
            <person name="Looney B."/>
            <person name="Miyauchi S."/>
            <person name="Morin E."/>
            <person name="Drula E."/>
            <person name="Courty P.E."/>
            <person name="Kohler A."/>
            <person name="Kuo A."/>
            <person name="LaButti K."/>
            <person name="Pangilinan J."/>
            <person name="Lipzen A."/>
            <person name="Riley R."/>
            <person name="Andreopoulos W."/>
            <person name="He G."/>
            <person name="Johnson J."/>
            <person name="Nolan M."/>
            <person name="Tritt A."/>
            <person name="Barry K.W."/>
            <person name="Grigoriev I.V."/>
            <person name="Nagy L.G."/>
            <person name="Hibbett D."/>
            <person name="Henrissat B."/>
            <person name="Matheny P.B."/>
            <person name="Labbe J."/>
            <person name="Martin F.M."/>
        </authorList>
    </citation>
    <scope>NUCLEOTIDE SEQUENCE</scope>
    <source>
        <strain evidence="1">HHB10654</strain>
    </source>
</reference>
<protein>
    <submittedName>
        <fullName evidence="1">PAP2-domain-containing protein</fullName>
    </submittedName>
</protein>
<dbReference type="EMBL" id="MU277188">
    <property type="protein sequence ID" value="KAI0068357.1"/>
    <property type="molecule type" value="Genomic_DNA"/>
</dbReference>
<organism evidence="1 2">
    <name type="scientific">Artomyces pyxidatus</name>
    <dbReference type="NCBI Taxonomy" id="48021"/>
    <lineage>
        <taxon>Eukaryota</taxon>
        <taxon>Fungi</taxon>
        <taxon>Dikarya</taxon>
        <taxon>Basidiomycota</taxon>
        <taxon>Agaricomycotina</taxon>
        <taxon>Agaricomycetes</taxon>
        <taxon>Russulales</taxon>
        <taxon>Auriscalpiaceae</taxon>
        <taxon>Artomyces</taxon>
    </lineage>
</organism>
<dbReference type="Proteomes" id="UP000814140">
    <property type="component" value="Unassembled WGS sequence"/>
</dbReference>
<reference evidence="1" key="1">
    <citation type="submission" date="2021-03" db="EMBL/GenBank/DDBJ databases">
        <authorList>
            <consortium name="DOE Joint Genome Institute"/>
            <person name="Ahrendt S."/>
            <person name="Looney B.P."/>
            <person name="Miyauchi S."/>
            <person name="Morin E."/>
            <person name="Drula E."/>
            <person name="Courty P.E."/>
            <person name="Chicoki N."/>
            <person name="Fauchery L."/>
            <person name="Kohler A."/>
            <person name="Kuo A."/>
            <person name="Labutti K."/>
            <person name="Pangilinan J."/>
            <person name="Lipzen A."/>
            <person name="Riley R."/>
            <person name="Andreopoulos W."/>
            <person name="He G."/>
            <person name="Johnson J."/>
            <person name="Barry K.W."/>
            <person name="Grigoriev I.V."/>
            <person name="Nagy L."/>
            <person name="Hibbett D."/>
            <person name="Henrissat B."/>
            <person name="Matheny P.B."/>
            <person name="Labbe J."/>
            <person name="Martin F."/>
        </authorList>
    </citation>
    <scope>NUCLEOTIDE SEQUENCE</scope>
    <source>
        <strain evidence="1">HHB10654</strain>
    </source>
</reference>